<proteinExistence type="predicted"/>
<accession>A0A5P6NZG2</accession>
<evidence type="ECO:0000313" key="1">
    <source>
        <dbReference type="EMBL" id="QFI71208.1"/>
    </source>
</evidence>
<evidence type="ECO:0000313" key="2">
    <source>
        <dbReference type="Proteomes" id="UP000325641"/>
    </source>
</evidence>
<dbReference type="AlphaFoldDB" id="A0A5P6NZG2"/>
<dbReference type="OrthoDB" id="8234623at2"/>
<reference evidence="2" key="1">
    <citation type="submission" date="2019-10" db="EMBL/GenBank/DDBJ databases">
        <title>Complete Genome Sequence of Bradyrhizobium betae type strain PL7HG1T.</title>
        <authorList>
            <person name="Bromfield E.S.P."/>
            <person name="Cloutier S."/>
        </authorList>
    </citation>
    <scope>NUCLEOTIDE SEQUENCE [LARGE SCALE GENOMIC DNA]</scope>
    <source>
        <strain evidence="2">PL7HG1</strain>
    </source>
</reference>
<dbReference type="EMBL" id="CP044543">
    <property type="protein sequence ID" value="QFI71208.1"/>
    <property type="molecule type" value="Genomic_DNA"/>
</dbReference>
<dbReference type="RefSeq" id="WP_151642118.1">
    <property type="nucleotide sequence ID" value="NZ_CP044543.1"/>
</dbReference>
<sequence>MAATSPYRSSSELVLAVLKRTNVLAVGQAVDPEDYALVNDNLDSIFRKLAGLEIVYVGDRDNIPAGWFSDLVDIFAGECGSDLGVSGQDLVDLVNRGLGGPPQTEIGGGAAAKSLKIITRGKPTYEIYRMQTF</sequence>
<dbReference type="Proteomes" id="UP000325641">
    <property type="component" value="Chromosome"/>
</dbReference>
<name>A0A5P6NZG2_9BRAD</name>
<protein>
    <submittedName>
        <fullName evidence="1">Uncharacterized protein</fullName>
    </submittedName>
</protein>
<organism evidence="1 2">
    <name type="scientific">Bradyrhizobium betae</name>
    <dbReference type="NCBI Taxonomy" id="244734"/>
    <lineage>
        <taxon>Bacteria</taxon>
        <taxon>Pseudomonadati</taxon>
        <taxon>Pseudomonadota</taxon>
        <taxon>Alphaproteobacteria</taxon>
        <taxon>Hyphomicrobiales</taxon>
        <taxon>Nitrobacteraceae</taxon>
        <taxon>Bradyrhizobium</taxon>
    </lineage>
</organism>
<dbReference type="KEGG" id="bbet:F8237_01760"/>
<gene>
    <name evidence="1" type="ORF">F8237_01760</name>
</gene>